<organism evidence="1 2">
    <name type="scientific">Senna tora</name>
    <dbReference type="NCBI Taxonomy" id="362788"/>
    <lineage>
        <taxon>Eukaryota</taxon>
        <taxon>Viridiplantae</taxon>
        <taxon>Streptophyta</taxon>
        <taxon>Embryophyta</taxon>
        <taxon>Tracheophyta</taxon>
        <taxon>Spermatophyta</taxon>
        <taxon>Magnoliopsida</taxon>
        <taxon>eudicotyledons</taxon>
        <taxon>Gunneridae</taxon>
        <taxon>Pentapetalae</taxon>
        <taxon>rosids</taxon>
        <taxon>fabids</taxon>
        <taxon>Fabales</taxon>
        <taxon>Fabaceae</taxon>
        <taxon>Caesalpinioideae</taxon>
        <taxon>Cassia clade</taxon>
        <taxon>Senna</taxon>
    </lineage>
</organism>
<gene>
    <name evidence="1" type="ORF">G2W53_032526</name>
</gene>
<proteinExistence type="predicted"/>
<evidence type="ECO:0000313" key="2">
    <source>
        <dbReference type="Proteomes" id="UP000634136"/>
    </source>
</evidence>
<comment type="caution">
    <text evidence="1">The sequence shown here is derived from an EMBL/GenBank/DDBJ whole genome shotgun (WGS) entry which is preliminary data.</text>
</comment>
<sequence>MGKANELDNMAFFIRKLYGHLKVLGFWAPMM</sequence>
<keyword evidence="2" id="KW-1185">Reference proteome</keyword>
<reference evidence="1" key="1">
    <citation type="submission" date="2020-09" db="EMBL/GenBank/DDBJ databases">
        <title>Genome-Enabled Discovery of Anthraquinone Biosynthesis in Senna tora.</title>
        <authorList>
            <person name="Kang S.-H."/>
            <person name="Pandey R.P."/>
            <person name="Lee C.-M."/>
            <person name="Sim J.-S."/>
            <person name="Jeong J.-T."/>
            <person name="Choi B.-S."/>
            <person name="Jung M."/>
            <person name="Ginzburg D."/>
            <person name="Zhao K."/>
            <person name="Won S.Y."/>
            <person name="Oh T.-J."/>
            <person name="Yu Y."/>
            <person name="Kim N.-H."/>
            <person name="Lee O.R."/>
            <person name="Lee T.-H."/>
            <person name="Bashyal P."/>
            <person name="Kim T.-S."/>
            <person name="Lee W.-H."/>
            <person name="Kawkins C."/>
            <person name="Kim C.-K."/>
            <person name="Kim J.S."/>
            <person name="Ahn B.O."/>
            <person name="Rhee S.Y."/>
            <person name="Sohng J.K."/>
        </authorList>
    </citation>
    <scope>NUCLEOTIDE SEQUENCE</scope>
    <source>
        <tissue evidence="1">Leaf</tissue>
    </source>
</reference>
<dbReference type="Proteomes" id="UP000634136">
    <property type="component" value="Unassembled WGS sequence"/>
</dbReference>
<evidence type="ECO:0000313" key="1">
    <source>
        <dbReference type="EMBL" id="KAF7811550.1"/>
    </source>
</evidence>
<name>A0A834W6E0_9FABA</name>
<accession>A0A834W6E0</accession>
<dbReference type="AlphaFoldDB" id="A0A834W6E0"/>
<protein>
    <submittedName>
        <fullName evidence="1">Uncharacterized protein</fullName>
    </submittedName>
</protein>
<dbReference type="EMBL" id="JAAIUW010000010">
    <property type="protein sequence ID" value="KAF7811550.1"/>
    <property type="molecule type" value="Genomic_DNA"/>
</dbReference>